<dbReference type="EC" id="2.7.7.7" evidence="4"/>
<dbReference type="Proteomes" id="UP001642484">
    <property type="component" value="Unassembled WGS sequence"/>
</dbReference>
<evidence type="ECO:0000259" key="5">
    <source>
        <dbReference type="Pfam" id="PF22634"/>
    </source>
</evidence>
<evidence type="ECO:0000256" key="3">
    <source>
        <dbReference type="ARBA" id="ARBA00022932"/>
    </source>
</evidence>
<comment type="similarity">
    <text evidence="4">Belongs to the DNA polymerase type-B family.</text>
</comment>
<organism evidence="6 7">
    <name type="scientific">Durusdinium trenchii</name>
    <dbReference type="NCBI Taxonomy" id="1381693"/>
    <lineage>
        <taxon>Eukaryota</taxon>
        <taxon>Sar</taxon>
        <taxon>Alveolata</taxon>
        <taxon>Dinophyceae</taxon>
        <taxon>Suessiales</taxon>
        <taxon>Symbiodiniaceae</taxon>
        <taxon>Durusdinium</taxon>
    </lineage>
</organism>
<name>A0ABP0RRD4_9DINO</name>
<evidence type="ECO:0000313" key="7">
    <source>
        <dbReference type="Proteomes" id="UP001642484"/>
    </source>
</evidence>
<evidence type="ECO:0000256" key="2">
    <source>
        <dbReference type="ARBA" id="ARBA00022695"/>
    </source>
</evidence>
<keyword evidence="4" id="KW-0863">Zinc-finger</keyword>
<keyword evidence="2 4" id="KW-0548">Nucleotidyltransferase</keyword>
<dbReference type="SUPFAM" id="SSF56672">
    <property type="entry name" value="DNA/RNA polymerases"/>
    <property type="match status" value="1"/>
</dbReference>
<keyword evidence="4" id="KW-0862">Zinc</keyword>
<dbReference type="InterPro" id="IPR042087">
    <property type="entry name" value="DNA_pol_B_thumb"/>
</dbReference>
<comment type="catalytic activity">
    <reaction evidence="4">
        <text>DNA(n) + a 2'-deoxyribonucleoside 5'-triphosphate = DNA(n+1) + diphosphate</text>
        <dbReference type="Rhea" id="RHEA:22508"/>
        <dbReference type="Rhea" id="RHEA-COMP:17339"/>
        <dbReference type="Rhea" id="RHEA-COMP:17340"/>
        <dbReference type="ChEBI" id="CHEBI:33019"/>
        <dbReference type="ChEBI" id="CHEBI:61560"/>
        <dbReference type="ChEBI" id="CHEBI:173112"/>
        <dbReference type="EC" id="2.7.7.7"/>
    </reaction>
</comment>
<keyword evidence="4" id="KW-0004">4Fe-4S</keyword>
<keyword evidence="4" id="KW-0408">Iron</keyword>
<evidence type="ECO:0000256" key="1">
    <source>
        <dbReference type="ARBA" id="ARBA00022679"/>
    </source>
</evidence>
<keyword evidence="3 4" id="KW-0239">DNA-directed DNA polymerase</keyword>
<protein>
    <recommendedName>
        <fullName evidence="4">DNA polymerase epsilon catalytic subunit</fullName>
        <ecNumber evidence="4">2.7.7.7</ecNumber>
    </recommendedName>
</protein>
<dbReference type="InterPro" id="IPR055191">
    <property type="entry name" value="POL2_thumb"/>
</dbReference>
<dbReference type="InterPro" id="IPR043502">
    <property type="entry name" value="DNA/RNA_pol_sf"/>
</dbReference>
<accession>A0ABP0RRD4</accession>
<dbReference type="PANTHER" id="PTHR10670:SF0">
    <property type="entry name" value="DNA POLYMERASE EPSILON CATALYTIC SUBUNIT A"/>
    <property type="match status" value="1"/>
</dbReference>
<comment type="caution">
    <text evidence="6">The sequence shown here is derived from an EMBL/GenBank/DDBJ whole genome shotgun (WGS) entry which is preliminary data.</text>
</comment>
<dbReference type="Gene3D" id="1.10.132.60">
    <property type="entry name" value="DNA polymerase family B, C-terminal domain"/>
    <property type="match status" value="1"/>
</dbReference>
<keyword evidence="4" id="KW-0411">Iron-sulfur</keyword>
<comment type="function">
    <text evidence="4">DNA polymerase II participates in chromosomal DNA replication.</text>
</comment>
<dbReference type="PANTHER" id="PTHR10670">
    <property type="entry name" value="DNA POLYMERASE EPSILON CATALYTIC SUBUNIT A"/>
    <property type="match status" value="1"/>
</dbReference>
<feature type="domain" description="DNA polymerase epsilon ,catalytic subunit A thumb" evidence="5">
    <location>
        <begin position="25"/>
        <end position="203"/>
    </location>
</feature>
<comment type="cofactor">
    <cofactor evidence="4">
        <name>[4Fe-4S] cluster</name>
        <dbReference type="ChEBI" id="CHEBI:49883"/>
    </cofactor>
</comment>
<keyword evidence="1 4" id="KW-0808">Transferase</keyword>
<dbReference type="Pfam" id="PF22634">
    <property type="entry name" value="POL2_thumb"/>
    <property type="match status" value="1"/>
</dbReference>
<proteinExistence type="inferred from homology"/>
<evidence type="ECO:0000313" key="6">
    <source>
        <dbReference type="EMBL" id="CAK9103186.1"/>
    </source>
</evidence>
<evidence type="ECO:0000256" key="4">
    <source>
        <dbReference type="RuleBase" id="RU365029"/>
    </source>
</evidence>
<keyword evidence="4" id="KW-0238">DNA-binding</keyword>
<keyword evidence="4" id="KW-0479">Metal-binding</keyword>
<comment type="subcellular location">
    <subcellularLocation>
        <location evidence="4">Nucleus</location>
    </subcellularLocation>
</comment>
<reference evidence="6 7" key="1">
    <citation type="submission" date="2024-02" db="EMBL/GenBank/DDBJ databases">
        <authorList>
            <person name="Chen Y."/>
            <person name="Shah S."/>
            <person name="Dougan E. K."/>
            <person name="Thang M."/>
            <person name="Chan C."/>
        </authorList>
    </citation>
    <scope>NUCLEOTIDE SEQUENCE [LARGE SCALE GENOMIC DNA]</scope>
</reference>
<dbReference type="InterPro" id="IPR029703">
    <property type="entry name" value="POL2"/>
</dbReference>
<dbReference type="EMBL" id="CAXAMN010026472">
    <property type="protein sequence ID" value="CAK9103186.1"/>
    <property type="molecule type" value="Genomic_DNA"/>
</dbReference>
<keyword evidence="7" id="KW-1185">Reference proteome</keyword>
<keyword evidence="4" id="KW-0539">Nucleus</keyword>
<keyword evidence="4" id="KW-0235">DNA replication</keyword>
<sequence length="351" mass="40724">MLKKRYAVYDFDGSLAELKGFEVKRRGELRLIQVFQTEVFPEFLKGESKEEVWKIVGAMANRWLDVIESRGSTMTNDEVIHFFSENKTMSKSVEAVGSYKCVQATTVRRLAEFLGVPSMLQAEGISAHMLIANKPVGASCTERAIPVKIFFAEEAVKKVWLRQWLQDSSLTDFDMRSIIDWDYYKERLCAVFQKLISIPAAYQKIANPCPRVKVPEWLRKRVAEQNDHFKQRSLNAWLRTKCQPEEASENHKRKMDDMEDLAGLPEPKNFGEGPKKWLEVQRLRWGGRQKRAIGNPPSLTPPQLGHLCQRRCFLGLGTSWPLSPVALRAARWMSRWVTRCWRRSQWITWTT</sequence>
<gene>
    <name evidence="6" type="ORF">CCMP2556_LOCUS48470</name>
</gene>